<reference evidence="1 2" key="1">
    <citation type="submission" date="2019-09" db="EMBL/GenBank/DDBJ databases">
        <title>Bird 10,000 Genomes (B10K) Project - Family phase.</title>
        <authorList>
            <person name="Zhang G."/>
        </authorList>
    </citation>
    <scope>NUCLEOTIDE SEQUENCE [LARGE SCALE GENOMIC DNA]</scope>
    <source>
        <strain evidence="1">B10K-DU-005-78</strain>
        <tissue evidence="1">Mixed tissue sample</tissue>
    </source>
</reference>
<evidence type="ECO:0000313" key="1">
    <source>
        <dbReference type="EMBL" id="NXK15836.1"/>
    </source>
</evidence>
<evidence type="ECO:0000313" key="2">
    <source>
        <dbReference type="Proteomes" id="UP000555649"/>
    </source>
</evidence>
<organism evidence="1 2">
    <name type="scientific">Herpetotheres cachinnans</name>
    <name type="common">Laughing falcon</name>
    <name type="synonym">Falco cachinnans</name>
    <dbReference type="NCBI Taxonomy" id="56343"/>
    <lineage>
        <taxon>Eukaryota</taxon>
        <taxon>Metazoa</taxon>
        <taxon>Chordata</taxon>
        <taxon>Craniata</taxon>
        <taxon>Vertebrata</taxon>
        <taxon>Euteleostomi</taxon>
        <taxon>Archelosauria</taxon>
        <taxon>Archosauria</taxon>
        <taxon>Dinosauria</taxon>
        <taxon>Saurischia</taxon>
        <taxon>Theropoda</taxon>
        <taxon>Coelurosauria</taxon>
        <taxon>Aves</taxon>
        <taxon>Neognathae</taxon>
        <taxon>Neoaves</taxon>
        <taxon>Telluraves</taxon>
        <taxon>Australaves</taxon>
        <taxon>Falconiformes</taxon>
        <taxon>Falconidae</taxon>
        <taxon>Herpetotheres</taxon>
    </lineage>
</organism>
<dbReference type="PANTHER" id="PTHR21435">
    <property type="entry name" value="MITOCHONDRIAL IMPORT INNER MEMBRANE TRANSLOCASE SUBUNIT TIM29"/>
    <property type="match status" value="1"/>
</dbReference>
<accession>A0A7L0H694</accession>
<dbReference type="PANTHER" id="PTHR21435:SF1">
    <property type="entry name" value="MITOCHONDRIAL IMPORT INNER MEMBRANE TRANSLOCASE SUBUNIT TIM29"/>
    <property type="match status" value="1"/>
</dbReference>
<dbReference type="EMBL" id="VXAJ01002320">
    <property type="protein sequence ID" value="NXK15836.1"/>
    <property type="molecule type" value="Genomic_DNA"/>
</dbReference>
<feature type="non-terminal residue" evidence="1">
    <location>
        <position position="1"/>
    </location>
</feature>
<dbReference type="Pfam" id="PF10171">
    <property type="entry name" value="Tim29"/>
    <property type="match status" value="1"/>
</dbReference>
<dbReference type="GO" id="GO:0042721">
    <property type="term" value="C:TIM22 mitochondrial import inner membrane insertion complex"/>
    <property type="evidence" value="ECO:0007669"/>
    <property type="project" value="InterPro"/>
</dbReference>
<comment type="caution">
    <text evidence="1">The sequence shown here is derived from an EMBL/GenBank/DDBJ whole genome shotgun (WGS) entry which is preliminary data.</text>
</comment>
<feature type="non-terminal residue" evidence="1">
    <location>
        <position position="79"/>
    </location>
</feature>
<dbReference type="Proteomes" id="UP000555649">
    <property type="component" value="Unassembled WGS sequence"/>
</dbReference>
<sequence>LAVVYEAPYAADAALYPARCRYLQPRWRELPGRILDVGFWGRWWVLAARLRDCDVNEEEFGALPARLRRLDPHHLRSHR</sequence>
<dbReference type="InterPro" id="IPR019322">
    <property type="entry name" value="TIMM29"/>
</dbReference>
<dbReference type="AlphaFoldDB" id="A0A7L0H694"/>
<name>A0A7L0H694_HERCA</name>
<proteinExistence type="predicted"/>
<keyword evidence="2" id="KW-1185">Reference proteome</keyword>
<dbReference type="GO" id="GO:0045039">
    <property type="term" value="P:protein insertion into mitochondrial inner membrane"/>
    <property type="evidence" value="ECO:0007669"/>
    <property type="project" value="TreeGrafter"/>
</dbReference>
<gene>
    <name evidence="1" type="primary">Timm29</name>
    <name evidence="1" type="ORF">HERCAC_R15449</name>
</gene>
<protein>
    <submittedName>
        <fullName evidence="1">TIM29 translocase</fullName>
    </submittedName>
</protein>